<dbReference type="InterPro" id="IPR011990">
    <property type="entry name" value="TPR-like_helical_dom_sf"/>
</dbReference>
<dbReference type="PANTHER" id="PTHR12558">
    <property type="entry name" value="CELL DIVISION CYCLE 16,23,27"/>
    <property type="match status" value="1"/>
</dbReference>
<dbReference type="InterPro" id="IPR019734">
    <property type="entry name" value="TPR_rpt"/>
</dbReference>
<dbReference type="Proteomes" id="UP000319576">
    <property type="component" value="Chromosome"/>
</dbReference>
<reference evidence="2 3" key="1">
    <citation type="submission" date="2019-02" db="EMBL/GenBank/DDBJ databases">
        <title>Deep-cultivation of Planctomycetes and their phenomic and genomic characterization uncovers novel biology.</title>
        <authorList>
            <person name="Wiegand S."/>
            <person name="Jogler M."/>
            <person name="Boedeker C."/>
            <person name="Pinto D."/>
            <person name="Vollmers J."/>
            <person name="Rivas-Marin E."/>
            <person name="Kohn T."/>
            <person name="Peeters S.H."/>
            <person name="Heuer A."/>
            <person name="Rast P."/>
            <person name="Oberbeckmann S."/>
            <person name="Bunk B."/>
            <person name="Jeske O."/>
            <person name="Meyerdierks A."/>
            <person name="Storesund J.E."/>
            <person name="Kallscheuer N."/>
            <person name="Luecker S."/>
            <person name="Lage O.M."/>
            <person name="Pohl T."/>
            <person name="Merkel B.J."/>
            <person name="Hornburger P."/>
            <person name="Mueller R.-W."/>
            <person name="Bruemmer F."/>
            <person name="Labrenz M."/>
            <person name="Spormann A.M."/>
            <person name="Op den Camp H."/>
            <person name="Overmann J."/>
            <person name="Amann R."/>
            <person name="Jetten M.S.M."/>
            <person name="Mascher T."/>
            <person name="Medema M.H."/>
            <person name="Devos D.P."/>
            <person name="Kaster A.-K."/>
            <person name="Ovreas L."/>
            <person name="Rohde M."/>
            <person name="Galperin M.Y."/>
            <person name="Jogler C."/>
        </authorList>
    </citation>
    <scope>NUCLEOTIDE SEQUENCE [LARGE SCALE GENOMIC DNA]</scope>
    <source>
        <strain evidence="2 3">ETA_A1</strain>
    </source>
</reference>
<gene>
    <name evidence="2" type="ORF">ETAA1_19260</name>
</gene>
<evidence type="ECO:0000313" key="3">
    <source>
        <dbReference type="Proteomes" id="UP000319576"/>
    </source>
</evidence>
<keyword evidence="1" id="KW-0802">TPR repeat</keyword>
<keyword evidence="3" id="KW-1185">Reference proteome</keyword>
<dbReference type="SUPFAM" id="SSF48452">
    <property type="entry name" value="TPR-like"/>
    <property type="match status" value="3"/>
</dbReference>
<dbReference type="PANTHER" id="PTHR12558:SF13">
    <property type="entry name" value="CELL DIVISION CYCLE PROTEIN 27 HOMOLOG"/>
    <property type="match status" value="1"/>
</dbReference>
<dbReference type="Pfam" id="PF13432">
    <property type="entry name" value="TPR_16"/>
    <property type="match status" value="2"/>
</dbReference>
<dbReference type="Pfam" id="PF13176">
    <property type="entry name" value="TPR_7"/>
    <property type="match status" value="1"/>
</dbReference>
<dbReference type="EMBL" id="CP036273">
    <property type="protein sequence ID" value="QDU19984.1"/>
    <property type="molecule type" value="Genomic_DNA"/>
</dbReference>
<evidence type="ECO:0000256" key="1">
    <source>
        <dbReference type="PROSITE-ProRule" id="PRU00339"/>
    </source>
</evidence>
<dbReference type="OrthoDB" id="259472at2"/>
<accession>A0A517XR61</accession>
<organism evidence="2 3">
    <name type="scientific">Urbifossiella limnaea</name>
    <dbReference type="NCBI Taxonomy" id="2528023"/>
    <lineage>
        <taxon>Bacteria</taxon>
        <taxon>Pseudomonadati</taxon>
        <taxon>Planctomycetota</taxon>
        <taxon>Planctomycetia</taxon>
        <taxon>Gemmatales</taxon>
        <taxon>Gemmataceae</taxon>
        <taxon>Urbifossiella</taxon>
    </lineage>
</organism>
<dbReference type="Gene3D" id="1.25.40.10">
    <property type="entry name" value="Tetratricopeptide repeat domain"/>
    <property type="match status" value="6"/>
</dbReference>
<name>A0A517XR61_9BACT</name>
<protein>
    <submittedName>
        <fullName evidence="2">Tetratricopeptide repeat protein</fullName>
    </submittedName>
</protein>
<proteinExistence type="predicted"/>
<feature type="repeat" description="TPR" evidence="1">
    <location>
        <begin position="413"/>
        <end position="446"/>
    </location>
</feature>
<dbReference type="PROSITE" id="PS50005">
    <property type="entry name" value="TPR"/>
    <property type="match status" value="1"/>
</dbReference>
<dbReference type="KEGG" id="uli:ETAA1_19260"/>
<dbReference type="SMART" id="SM00028">
    <property type="entry name" value="TPR"/>
    <property type="match status" value="8"/>
</dbReference>
<evidence type="ECO:0000313" key="2">
    <source>
        <dbReference type="EMBL" id="QDU19984.1"/>
    </source>
</evidence>
<dbReference type="RefSeq" id="WP_145236782.1">
    <property type="nucleotide sequence ID" value="NZ_CP036273.1"/>
</dbReference>
<sequence length="1462" mass="160243">MRRVLSLNRLGILLGVLVVVVASAVGVHAVQTERQAAVLKTRAEKAEQEGAADPERLADAATYYKQYLKYRKTDEEAFTRYASLQQARAKTDNKHTEAAAQAVEEFLRQFPHHADDRRAVVDLYLKLGKPANALSHIEILLATPAGKDDPDLLDKAATCELAENDFARAVERLDRAVSATPHRAKPEIVARLLGLLNSNKNYANPERTPERYVGILLDDEPYRDDVKARVLAARYLLLKGNVKAARKEAEHALTLKDGLTSAEARMAMAEMEMADLRGKPPEGIAEQLKKAEDQLWMAVKSEPKNVAAGIMLSQILADQAQRGKAIDVLRAAADALGETNDQYLLVVDRLLDLGELDQSAKLTEKLGLNEADRERIVKYLNGRRLVVKGDFAAARPLLEDVAPLLARVPDFQKKALTGLGQCYESLQNPDRALASFSDALKLDAAYLPAIVGQAEALLRLGRVRDALPQYRTIVTGYKLTMFRPQLARLEMRAVIAQPPASRNWADFDKAVGPPPRDFQTELLVADSLIARNERGKAVVLLNELLNKDRKNAAAWVALARARAPESPDALGKTLVEAEKEVGDTVELRLAKVLGAMFRGRRPTVDELRVALAGAEKFSPADQNRLLRGVGEASARLAGVAPELEAKPLNEFALECYERAAAVDRTDLLSRMVLVDLGQLLNKPDAISRALAGLAAVEGENGPIGTLGRVIIELPKVRDIADRTTRALAAQRLRAQAVAARTVRPGWGRVYVILARIDEMEGLTDSALANFQAAIERGERDEYVVRRAVDLLRDKKLDDLAAGLLNGLAAEVPLPEDLERFRTVQNLLNRDIAGTERSTIDRIAPGTHNDWRVLLLRGQLLAATGQDEDALKAFRDAVFYGVAIPEAWGALVAHQARLGRTDDARKSIADAEALLAKSAPPDAAKRAELIDTLAMCHELVGDLPTAEQRYAQAVAAAPQELNPIRQQVLFLQRSGKGAAAEAMLRRLDTGPAGDAARWARRHLALTMLAGGDSYQYRNEALALIEKNVKSDAAAAPDAEDIKTKAMVQTVDPRTQAEGMQKLNEYARWGNLTPDEFVHLGKLYFDQGKVFQSVEFFEKATRSRAGVNPEHLAVLTRVYLSTNDVARAKQSVARLKAIAPRSWAAAREDARVLAREATAADKAARPDVATKARADAKARVLDFPGATARDFVVTQSGPLLQELGFFPEAETLYTRLQKESPDSPAAVAGLAQFWIGRKRTDEALRLVKEFADKGPPVLVAQLMTGAVRAKSPGSAAEREVEAWLDARLTKTADPFEQLALLGAKAELLDAQRKYDEAIGVYDTVLARAKALPPAEQKRYPVDTYKNNLAMLLALHRPRDADRAIALMTEVITARGPRPAYLDTRAVAYLVKGGRTNDAVDDLNLALMQQQSAVYLFHLGWAMDQDPVTRGRRDAPLAEAKQLGLTAEDLHPLEARKFAELYLPR</sequence>